<accession>A0A078KIL9</accession>
<dbReference type="Proteomes" id="UP000072874">
    <property type="component" value="Chromosome 10"/>
</dbReference>
<dbReference type="OrthoDB" id="372170at2759"/>
<feature type="region of interest" description="Disordered" evidence="1">
    <location>
        <begin position="126"/>
        <end position="149"/>
    </location>
</feature>
<name>A0A078KIL9_PLAYE</name>
<feature type="region of interest" description="Disordered" evidence="1">
    <location>
        <begin position="260"/>
        <end position="288"/>
    </location>
</feature>
<dbReference type="KEGG" id="pyo:PY17X_1001800"/>
<dbReference type="OMA" id="SLTILMY"/>
<dbReference type="RefSeq" id="XP_724733.2">
    <property type="nucleotide sequence ID" value="XM_719640.2"/>
</dbReference>
<dbReference type="GeneID" id="3790059"/>
<protein>
    <recommendedName>
        <fullName evidence="2">GRAM domain-containing protein</fullName>
    </recommendedName>
</protein>
<dbReference type="AlphaFoldDB" id="A0A078KIL9"/>
<sequence length="673" mass="76211">MAKLKEAKVFRDFVTEVEKSPVFSNSLQNCELLLDDNNEALGLHKIFEINIKDNDNENITVGVNGEAGQSETEPNDGESVSGEIPDANINQDIINYVYENLLAKETKNGSSSNDLDPNDKVVKNLRATSKNEELDDNDEKNASSSTQMEEIHERNCTIIKKDKDKLSLQSPVLVEGKCFISNNSIYFVSAFNQILKNSSIVRVKCESILSIKRAQELNIIPEWLKIKPDENQSFVFTSLLDKDDTYDSISNMIEYAMDSKQKLETNPTPDNQTETKKQKNNLDSNDIKPSSELSEKVLIIKDIDNVIPLNLYPEEIKLLEEKEFYSDLKYANSLYINKHFKEIYYNVFSKINEKNPFYEFYKRIDPQGINYDQFNELSDNIQTPSGYSFNFKYNVSLIKAKKKVYGLPTRSDVNENVKLFFFDNCIILQTQINFISKIPFLKSFRAIITAVLHSVPSEDDSGKHATQIDMLYGAYIFKSTYFENFIINNLLPLLNSICLKFKVCVSECIRDIYKDKALRGMGIDISNINTIFRASNNNDSNSSIDISNINTIFRASNNNDSNSSDASSSDASSSDASSSDASSSDASSSDTKHPDGKNKTLTGFKNQIINPQNNKMIIKMKHIKNILSNYISEAMHMNPTVTISNKIANFTSTSLTILMYIYMNYIKNQGNSS</sequence>
<evidence type="ECO:0000313" key="6">
    <source>
        <dbReference type="Proteomes" id="UP000072904"/>
    </source>
</evidence>
<feature type="region of interest" description="Disordered" evidence="1">
    <location>
        <begin position="559"/>
        <end position="606"/>
    </location>
</feature>
<dbReference type="EMBL" id="LM993664">
    <property type="protein sequence ID" value="VTZ78755.1"/>
    <property type="molecule type" value="Genomic_DNA"/>
</dbReference>
<feature type="region of interest" description="Disordered" evidence="1">
    <location>
        <begin position="63"/>
        <end position="85"/>
    </location>
</feature>
<reference evidence="3" key="3">
    <citation type="submission" date="2014-05" db="EMBL/GenBank/DDBJ databases">
        <authorList>
            <person name="Aslett A.Martin."/>
            <person name="De Silva Nishadi"/>
        </authorList>
    </citation>
    <scope>NUCLEOTIDE SEQUENCE</scope>
    <source>
        <strain evidence="3">YM</strain>
    </source>
</reference>
<reference evidence="4" key="4">
    <citation type="submission" date="2019-05" db="EMBL/GenBank/DDBJ databases">
        <authorList>
            <consortium name="Pathogen Informatics"/>
        </authorList>
    </citation>
    <scope>NUCLEOTIDE SEQUENCE</scope>
    <source>
        <strain evidence="4">17X</strain>
    </source>
</reference>
<evidence type="ECO:0000259" key="2">
    <source>
        <dbReference type="Pfam" id="PF02893"/>
    </source>
</evidence>
<dbReference type="Proteomes" id="UP000072904">
    <property type="component" value="Chromosome 10"/>
</dbReference>
<dbReference type="InterPro" id="IPR022357">
    <property type="entry name" value="MIP_CS"/>
</dbReference>
<dbReference type="InterPro" id="IPR011993">
    <property type="entry name" value="PH-like_dom_sf"/>
</dbReference>
<dbReference type="PROSITE" id="PS00221">
    <property type="entry name" value="MIP"/>
    <property type="match status" value="1"/>
</dbReference>
<reference evidence="4" key="2">
    <citation type="submission" date="2014-05" db="EMBL/GenBank/DDBJ databases">
        <authorList>
            <person name="Aslett M.A."/>
            <person name="De Silva N."/>
        </authorList>
    </citation>
    <scope>NUCLEOTIDE SEQUENCE</scope>
    <source>
        <strain evidence="4">17X</strain>
    </source>
</reference>
<dbReference type="Pfam" id="PF02893">
    <property type="entry name" value="GRAM"/>
    <property type="match status" value="1"/>
</dbReference>
<proteinExistence type="predicted"/>
<dbReference type="VEuPathDB" id="PlasmoDB:PY17X_1001800"/>
<evidence type="ECO:0000313" key="5">
    <source>
        <dbReference type="Proteomes" id="UP000072874"/>
    </source>
</evidence>
<organism evidence="3 6">
    <name type="scientific">Plasmodium yoelii</name>
    <dbReference type="NCBI Taxonomy" id="5861"/>
    <lineage>
        <taxon>Eukaryota</taxon>
        <taxon>Sar</taxon>
        <taxon>Alveolata</taxon>
        <taxon>Apicomplexa</taxon>
        <taxon>Aconoidasida</taxon>
        <taxon>Haemosporida</taxon>
        <taxon>Plasmodiidae</taxon>
        <taxon>Plasmodium</taxon>
        <taxon>Plasmodium (Vinckeia)</taxon>
    </lineage>
</organism>
<dbReference type="Gene3D" id="2.30.29.30">
    <property type="entry name" value="Pleckstrin-homology domain (PH domain)/Phosphotyrosine-binding domain (PTB)"/>
    <property type="match status" value="1"/>
</dbReference>
<feature type="compositionally biased region" description="Low complexity" evidence="1">
    <location>
        <begin position="559"/>
        <end position="589"/>
    </location>
</feature>
<evidence type="ECO:0000256" key="1">
    <source>
        <dbReference type="SAM" id="MobiDB-lite"/>
    </source>
</evidence>
<dbReference type="EMBL" id="LK934638">
    <property type="protein sequence ID" value="CDU84859.1"/>
    <property type="molecule type" value="Genomic_DNA"/>
</dbReference>
<evidence type="ECO:0000313" key="4">
    <source>
        <dbReference type="EMBL" id="VTZ78755.1"/>
    </source>
</evidence>
<dbReference type="InterPro" id="IPR004182">
    <property type="entry name" value="GRAM"/>
</dbReference>
<feature type="domain" description="GRAM" evidence="2">
    <location>
        <begin position="145"/>
        <end position="256"/>
    </location>
</feature>
<dbReference type="VEuPathDB" id="PlasmoDB:PY04434"/>
<reference evidence="5 6" key="1">
    <citation type="journal article" date="2014" name="BMC Biol.">
        <title>A comprehensive evaluation of rodent malaria parasite genomes and gene expression.</title>
        <authorList>
            <person name="Otto T.D."/>
            <person name="Bohme U."/>
            <person name="Jackson A.P."/>
            <person name="Hunt M."/>
            <person name="Franke-Fayard B."/>
            <person name="Hoeijmakers W.A."/>
            <person name="Religa A.A."/>
            <person name="Robertson L."/>
            <person name="Sanders M."/>
            <person name="Ogun S.A."/>
            <person name="Cunningham D."/>
            <person name="Erhart A."/>
            <person name="Billker O."/>
            <person name="Khan S.M."/>
            <person name="Stunnenberg H.G."/>
            <person name="Langhorne J."/>
            <person name="Holder A.A."/>
            <person name="Waters A.P."/>
            <person name="Newbold C.I."/>
            <person name="Pain A."/>
            <person name="Berriman M."/>
            <person name="Janse C.J."/>
        </authorList>
    </citation>
    <scope>NUCLEOTIDE SEQUENCE [LARGE SCALE GENOMIC DNA]</scope>
    <source>
        <strain evidence="4 5">17X</strain>
        <strain evidence="3 6">YM</strain>
    </source>
</reference>
<dbReference type="VEuPathDB" id="PlasmoDB:Py17XNL_001002077"/>
<dbReference type="VEuPathDB" id="PlasmoDB:PYYM_1001800"/>
<gene>
    <name evidence="4" type="ORF">PY17X_1001800</name>
    <name evidence="3" type="ORF">PYYM_1001800</name>
</gene>
<evidence type="ECO:0000313" key="3">
    <source>
        <dbReference type="EMBL" id="CDU84859.1"/>
    </source>
</evidence>